<dbReference type="InterPro" id="IPR025534">
    <property type="entry name" value="DUF4420"/>
</dbReference>
<keyword evidence="3" id="KW-1185">Reference proteome</keyword>
<evidence type="ECO:0000313" key="3">
    <source>
        <dbReference type="Proteomes" id="UP000318380"/>
    </source>
</evidence>
<dbReference type="Pfam" id="PF14390">
    <property type="entry name" value="DUF4420"/>
    <property type="match status" value="1"/>
</dbReference>
<reference evidence="2 3" key="1">
    <citation type="submission" date="2019-06" db="EMBL/GenBank/DDBJ databases">
        <title>Sequencing the genomes of 1000 actinobacteria strains.</title>
        <authorList>
            <person name="Klenk H.-P."/>
        </authorList>
    </citation>
    <scope>NUCLEOTIDE SEQUENCE [LARGE SCALE GENOMIC DNA]</scope>
    <source>
        <strain evidence="2 3">DSM 24683</strain>
    </source>
</reference>
<feature type="region of interest" description="Disordered" evidence="1">
    <location>
        <begin position="1"/>
        <end position="30"/>
    </location>
</feature>
<dbReference type="RefSeq" id="WP_170284938.1">
    <property type="nucleotide sequence ID" value="NZ_VIVK01000003.1"/>
</dbReference>
<dbReference type="Proteomes" id="UP000318380">
    <property type="component" value="Unassembled WGS sequence"/>
</dbReference>
<evidence type="ECO:0000256" key="1">
    <source>
        <dbReference type="SAM" id="MobiDB-lite"/>
    </source>
</evidence>
<feature type="compositionally biased region" description="Polar residues" evidence="1">
    <location>
        <begin position="12"/>
        <end position="26"/>
    </location>
</feature>
<name>A0A561B2R0_9ACTN</name>
<dbReference type="EMBL" id="VIVK01000003">
    <property type="protein sequence ID" value="TWD73153.1"/>
    <property type="molecule type" value="Genomic_DNA"/>
</dbReference>
<evidence type="ECO:0000313" key="2">
    <source>
        <dbReference type="EMBL" id="TWD73153.1"/>
    </source>
</evidence>
<accession>A0A561B2R0</accession>
<comment type="caution">
    <text evidence="2">The sequence shown here is derived from an EMBL/GenBank/DDBJ whole genome shotgun (WGS) entry which is preliminary data.</text>
</comment>
<protein>
    <submittedName>
        <fullName evidence="2">Putative PD-(D/E)XK family protein DUF4420</fullName>
    </submittedName>
</protein>
<proteinExistence type="predicted"/>
<organism evidence="2 3">
    <name type="scientific">Kribbella amoyensis</name>
    <dbReference type="NCBI Taxonomy" id="996641"/>
    <lineage>
        <taxon>Bacteria</taxon>
        <taxon>Bacillati</taxon>
        <taxon>Actinomycetota</taxon>
        <taxon>Actinomycetes</taxon>
        <taxon>Propionibacteriales</taxon>
        <taxon>Kribbellaceae</taxon>
        <taxon>Kribbella</taxon>
    </lineage>
</organism>
<feature type="compositionally biased region" description="Basic and acidic residues" evidence="1">
    <location>
        <begin position="1"/>
        <end position="11"/>
    </location>
</feature>
<gene>
    <name evidence="2" type="ORF">FB561_7038</name>
</gene>
<sequence length="355" mass="38673">MPGSEADRSDEGSSTIDGVGNGSSQRQEARHSPLELIEAYMRQGVKGTLPVDGAPAARFKVSPGHRRLSLLVQMSTDEPGPDLLTRANLTYSPFHESGSTWHCLDVVVDDNLSEVYPVLCTIVDKIQLGGDSFATAVHSVLSGLSDILAGRKGLSLEEQIGLFGELMVLLSLARYLSPVEAVTAWRGPRGEEHDFGLRHVDLEVKSTMAERRRHWITSMTQLAPTGDRQLQLVSLQITPSGLGPGMSLAGLVDTACSLPSVPAGEVARVLDQAGWRDWHRGAYRERWRLRSEVAFYVVDEQFPALTPPRVAAAMPGLERLTDIHYRIDVGGLETAPPLFPVELDPANATAREPEQ</sequence>
<dbReference type="AlphaFoldDB" id="A0A561B2R0"/>